<evidence type="ECO:0000256" key="1">
    <source>
        <dbReference type="SAM" id="SignalP"/>
    </source>
</evidence>
<organism evidence="2 3">
    <name type="scientific">Haloferula helveola</name>
    <dbReference type="NCBI Taxonomy" id="490095"/>
    <lineage>
        <taxon>Bacteria</taxon>
        <taxon>Pseudomonadati</taxon>
        <taxon>Verrucomicrobiota</taxon>
        <taxon>Verrucomicrobiia</taxon>
        <taxon>Verrucomicrobiales</taxon>
        <taxon>Verrucomicrobiaceae</taxon>
        <taxon>Haloferula</taxon>
    </lineage>
</organism>
<feature type="chain" id="PRO_5046490105" description="Pre-peptidase C-terminal domain-containing protein" evidence="1">
    <location>
        <begin position="20"/>
        <end position="810"/>
    </location>
</feature>
<sequence length="810" mass="83820">MRILLPTCLANCLLWTASAQSIDISELGLDTGRFEVTAITDTDLIVVLDRFDGDLLPLTGTTPSGMAIVPAAVPTVVREFDASGSPRGFFDIFGRDLATDTTDSDGDGVTDRTELKTGGFLNPVDGVDGANADVFDITLDASVSDGIPAAGAGNIEMPNHADIYRFEGVAGTGVFVDAVSHDLSINLHDYRLFDPYGNPVKSSAFGLGDMGPVTLPLDGEYVLIVGDTGLGGSGTYAINLSVIPAPETFVIAVGDTITPDDPAPGAGTIEAPGAFDIYSFDANAGDRVFLNTLSYSGTNTLIYRLLDPASTELDSQQFNLGDMGTVELPSNGTYTIEVGEVGNDDTGTYSIGLTAVPDPESFGISIGDTISDGAPGPGAGNIETPGAFDHYTFTGAAGQKVFVDSLGFSGLNLIDFKLFDPSDSLVFSSAFGLSDVGTLELPETGTYRLEVGEAGSDRTGTYSIAITEVPPPDVFGIAIGDTVSNGIPAAGAGNIEAPGAFDHYTFAGTAGQKIFIDQVSYSGPQLIDIRLFDPSDSQIAYSAFGLSDIGTLELPATGTYRLEVGEAADDNTGTYTIGITEVPAPDVFAIAIGDTVSDGIPGSGAGNIETPGAYDRYTFTGTAGQKIFVNMVSYSGVNTINYRLLDPSDAEIGNKQFNLGDIATVELPASGTYTLEVGEAPNDDTGTYTIAITDIPAPDSFSISIGDTVSDGVPGAGAGNIEVPGAFDVYTFTGTAGEFVNISHGSFVGLSTVNYRLLDPTDSQLDSQQFNLGDMGVIQLPSTGTYTIEVGEATNQATGTYDITVAPHVP</sequence>
<dbReference type="Proteomes" id="UP001374893">
    <property type="component" value="Chromosome"/>
</dbReference>
<dbReference type="RefSeq" id="WP_338690794.1">
    <property type="nucleotide sequence ID" value="NZ_AP024702.1"/>
</dbReference>
<evidence type="ECO:0000313" key="2">
    <source>
        <dbReference type="EMBL" id="BCX48174.1"/>
    </source>
</evidence>
<proteinExistence type="predicted"/>
<keyword evidence="3" id="KW-1185">Reference proteome</keyword>
<evidence type="ECO:0000313" key="3">
    <source>
        <dbReference type="Proteomes" id="UP001374893"/>
    </source>
</evidence>
<protein>
    <recommendedName>
        <fullName evidence="4">Pre-peptidase C-terminal domain-containing protein</fullName>
    </recommendedName>
</protein>
<accession>A0ABM7RFT4</accession>
<reference evidence="2 3" key="1">
    <citation type="submission" date="2021-06" db="EMBL/GenBank/DDBJ databases">
        <title>Complete genome of Haloferula helveola possessing various polysaccharide degrading enzymes.</title>
        <authorList>
            <person name="Takami H."/>
            <person name="Huang C."/>
            <person name="Hamasaki K."/>
        </authorList>
    </citation>
    <scope>NUCLEOTIDE SEQUENCE [LARGE SCALE GENOMIC DNA]</scope>
    <source>
        <strain evidence="2 3">CN-1</strain>
    </source>
</reference>
<keyword evidence="1" id="KW-0732">Signal</keyword>
<dbReference type="EMBL" id="AP024702">
    <property type="protein sequence ID" value="BCX48174.1"/>
    <property type="molecule type" value="Genomic_DNA"/>
</dbReference>
<feature type="signal peptide" evidence="1">
    <location>
        <begin position="1"/>
        <end position="19"/>
    </location>
</feature>
<dbReference type="Gene3D" id="2.60.120.380">
    <property type="match status" value="6"/>
</dbReference>
<gene>
    <name evidence="2" type="ORF">HAHE_20820</name>
</gene>
<name>A0ABM7RFT4_9BACT</name>
<evidence type="ECO:0008006" key="4">
    <source>
        <dbReference type="Google" id="ProtNLM"/>
    </source>
</evidence>